<protein>
    <submittedName>
        <fullName evidence="2">Uncharacterized protein</fullName>
    </submittedName>
</protein>
<dbReference type="GO" id="GO:0005794">
    <property type="term" value="C:Golgi apparatus"/>
    <property type="evidence" value="ECO:0007669"/>
    <property type="project" value="TreeGrafter"/>
</dbReference>
<proteinExistence type="predicted"/>
<dbReference type="AlphaFoldDB" id="A0A3B4ZZM0"/>
<dbReference type="PANTHER" id="PTHR31543:SF0">
    <property type="entry name" value="DYNEIN REGULATORY COMPLEX SUBUNIT 4"/>
    <property type="match status" value="1"/>
</dbReference>
<keyword evidence="1" id="KW-0175">Coiled coil</keyword>
<reference evidence="2" key="1">
    <citation type="submission" date="2023-09" db="UniProtKB">
        <authorList>
            <consortium name="Ensembl"/>
        </authorList>
    </citation>
    <scope>IDENTIFICATION</scope>
</reference>
<sequence length="161" mass="19352">MLHHSSVSVLQLMEDIIRLREELDRVREEKSSLRRDQDKIQVRCEISKRELEEKEAKLRNRRRQKEEAKERHRVEIGVYEQKMKHVLLEHHNRTTEQKVEGVASSTLVQNRHWEAELELHKDFQGQQAELRKNKLHGEIFIKDLKLVRCSPKTTVTFHFST</sequence>
<dbReference type="GO" id="GO:0005874">
    <property type="term" value="C:microtubule"/>
    <property type="evidence" value="ECO:0007669"/>
    <property type="project" value="TreeGrafter"/>
</dbReference>
<dbReference type="STRING" id="144197.ENSSPAP00000013296"/>
<evidence type="ECO:0000256" key="1">
    <source>
        <dbReference type="SAM" id="Coils"/>
    </source>
</evidence>
<evidence type="ECO:0000313" key="2">
    <source>
        <dbReference type="Ensembl" id="ENSSPAP00000013296.1"/>
    </source>
</evidence>
<dbReference type="PANTHER" id="PTHR31543">
    <property type="entry name" value="DYNEIN REGULATORY COMPLEX SUBUNIT 4"/>
    <property type="match status" value="1"/>
</dbReference>
<dbReference type="InterPro" id="IPR039308">
    <property type="entry name" value="GAS8"/>
</dbReference>
<dbReference type="GO" id="GO:0008017">
    <property type="term" value="F:microtubule binding"/>
    <property type="evidence" value="ECO:0007669"/>
    <property type="project" value="InterPro"/>
</dbReference>
<feature type="coiled-coil region" evidence="1">
    <location>
        <begin position="9"/>
        <end position="75"/>
    </location>
</feature>
<accession>A0A3B4ZZM0</accession>
<dbReference type="GO" id="GO:0031267">
    <property type="term" value="F:small GTPase binding"/>
    <property type="evidence" value="ECO:0007669"/>
    <property type="project" value="InterPro"/>
</dbReference>
<dbReference type="GeneTree" id="ENSGT00390000009477"/>
<name>A0A3B4ZZM0_9TELE</name>
<dbReference type="GO" id="GO:0030317">
    <property type="term" value="P:flagellated sperm motility"/>
    <property type="evidence" value="ECO:0007669"/>
    <property type="project" value="TreeGrafter"/>
</dbReference>
<dbReference type="Ensembl" id="ENSSPAT00000013520.1">
    <property type="protein sequence ID" value="ENSSPAP00000013296.1"/>
    <property type="gene ID" value="ENSSPAG00000010086.1"/>
</dbReference>
<organism evidence="2">
    <name type="scientific">Stegastes partitus</name>
    <name type="common">bicolor damselfish</name>
    <dbReference type="NCBI Taxonomy" id="144197"/>
    <lineage>
        <taxon>Eukaryota</taxon>
        <taxon>Metazoa</taxon>
        <taxon>Chordata</taxon>
        <taxon>Craniata</taxon>
        <taxon>Vertebrata</taxon>
        <taxon>Euteleostomi</taxon>
        <taxon>Actinopterygii</taxon>
        <taxon>Neopterygii</taxon>
        <taxon>Teleostei</taxon>
        <taxon>Neoteleostei</taxon>
        <taxon>Acanthomorphata</taxon>
        <taxon>Ovalentaria</taxon>
        <taxon>Pomacentridae</taxon>
        <taxon>Stegastes</taxon>
    </lineage>
</organism>